<evidence type="ECO:0000256" key="5">
    <source>
        <dbReference type="ARBA" id="ARBA00022842"/>
    </source>
</evidence>
<keyword evidence="6" id="KW-0464">Manganese</keyword>
<dbReference type="Pfam" id="PF00293">
    <property type="entry name" value="NUDIX"/>
    <property type="match status" value="1"/>
</dbReference>
<proteinExistence type="predicted"/>
<dbReference type="AlphaFoldDB" id="S9RDN4"/>
<dbReference type="HOGENOM" id="CLU_977146_0_0_1"/>
<evidence type="ECO:0000256" key="6">
    <source>
        <dbReference type="ARBA" id="ARBA00023211"/>
    </source>
</evidence>
<dbReference type="Gene3D" id="3.90.79.10">
    <property type="entry name" value="Nucleoside Triphosphate Pyrophosphohydrolase"/>
    <property type="match status" value="1"/>
</dbReference>
<dbReference type="SUPFAM" id="SSF55811">
    <property type="entry name" value="Nudix"/>
    <property type="match status" value="1"/>
</dbReference>
<dbReference type="InterPro" id="IPR015797">
    <property type="entry name" value="NUDIX_hydrolase-like_dom_sf"/>
</dbReference>
<dbReference type="RefSeq" id="XP_013019473.1">
    <property type="nucleotide sequence ID" value="XM_013164019.1"/>
</dbReference>
<protein>
    <submittedName>
        <fullName evidence="8">Coenzyme A diphosphatase</fullName>
    </submittedName>
</protein>
<keyword evidence="9" id="KW-1185">Reference proteome</keyword>
<dbReference type="EMBL" id="KE503207">
    <property type="protein sequence ID" value="EPX72179.1"/>
    <property type="molecule type" value="Genomic_DNA"/>
</dbReference>
<reference evidence="8 9" key="1">
    <citation type="journal article" date="2011" name="Science">
        <title>Comparative functional genomics of the fission yeasts.</title>
        <authorList>
            <person name="Rhind N."/>
            <person name="Chen Z."/>
            <person name="Yassour M."/>
            <person name="Thompson D.A."/>
            <person name="Haas B.J."/>
            <person name="Habib N."/>
            <person name="Wapinski I."/>
            <person name="Roy S."/>
            <person name="Lin M.F."/>
            <person name="Heiman D.I."/>
            <person name="Young S.K."/>
            <person name="Furuya K."/>
            <person name="Guo Y."/>
            <person name="Pidoux A."/>
            <person name="Chen H.M."/>
            <person name="Robbertse B."/>
            <person name="Goldberg J.M."/>
            <person name="Aoki K."/>
            <person name="Bayne E.H."/>
            <person name="Berlin A.M."/>
            <person name="Desjardins C.A."/>
            <person name="Dobbs E."/>
            <person name="Dukaj L."/>
            <person name="Fan L."/>
            <person name="FitzGerald M.G."/>
            <person name="French C."/>
            <person name="Gujja S."/>
            <person name="Hansen K."/>
            <person name="Keifenheim D."/>
            <person name="Levin J.Z."/>
            <person name="Mosher R.A."/>
            <person name="Mueller C.A."/>
            <person name="Pfiffner J."/>
            <person name="Priest M."/>
            <person name="Russ C."/>
            <person name="Smialowska A."/>
            <person name="Swoboda P."/>
            <person name="Sykes S.M."/>
            <person name="Vaughn M."/>
            <person name="Vengrova S."/>
            <person name="Yoder R."/>
            <person name="Zeng Q."/>
            <person name="Allshire R."/>
            <person name="Baulcombe D."/>
            <person name="Birren B.W."/>
            <person name="Brown W."/>
            <person name="Ekwall K."/>
            <person name="Kellis M."/>
            <person name="Leatherwood J."/>
            <person name="Levin H."/>
            <person name="Margalit H."/>
            <person name="Martienssen R."/>
            <person name="Nieduszynski C.A."/>
            <person name="Spatafora J.W."/>
            <person name="Friedman N."/>
            <person name="Dalgaard J.Z."/>
            <person name="Baumann P."/>
            <person name="Niki H."/>
            <person name="Regev A."/>
            <person name="Nusbaum C."/>
        </authorList>
    </citation>
    <scope>NUCLEOTIDE SEQUENCE [LARGE SCALE GENOMIC DNA]</scope>
    <source>
        <strain evidence="9">yFS286</strain>
    </source>
</reference>
<dbReference type="CDD" id="cd03426">
    <property type="entry name" value="NUDIX_CoAse_Nudt7"/>
    <property type="match status" value="1"/>
</dbReference>
<dbReference type="PANTHER" id="PTHR12992">
    <property type="entry name" value="NUDIX HYDROLASE"/>
    <property type="match status" value="1"/>
</dbReference>
<dbReference type="InterPro" id="IPR000086">
    <property type="entry name" value="NUDIX_hydrolase_dom"/>
</dbReference>
<organism evidence="8 9">
    <name type="scientific">Schizosaccharomyces octosporus (strain yFS286)</name>
    <name type="common">Fission yeast</name>
    <name type="synonym">Octosporomyces octosporus</name>
    <dbReference type="NCBI Taxonomy" id="483514"/>
    <lineage>
        <taxon>Eukaryota</taxon>
        <taxon>Fungi</taxon>
        <taxon>Dikarya</taxon>
        <taxon>Ascomycota</taxon>
        <taxon>Taphrinomycotina</taxon>
        <taxon>Schizosaccharomycetes</taxon>
        <taxon>Schizosaccharomycetales</taxon>
        <taxon>Schizosaccharomycetaceae</taxon>
        <taxon>Schizosaccharomyces</taxon>
    </lineage>
</organism>
<dbReference type="GO" id="GO:0046872">
    <property type="term" value="F:metal ion binding"/>
    <property type="evidence" value="ECO:0007669"/>
    <property type="project" value="UniProtKB-KW"/>
</dbReference>
<sequence length="295" mass="34007">MKFPNKHIKDLHLLPRRLRTVPNFLANYSWNQQGNTFSKENNRIGRIFPASERAHKYTTLAENDSYSEKVFEQLALQKLAREKVVSERGILNAESLEAQAELLRRRPTHLRYSPSYNPAKFASVLIPLINCEHRACLVLTQRSSYLRSHAGQMCFPGGRVEPSDGSHYYAALRETYEEVDLLPDFFTFVNRIPSLFTKDLRTEIHSYVAFTIQNNLPSLGFGEVDKVYCIPLTSFLNPNYQKVTKFRNTDLEYIEFNIKDVPRIWGITAVLLNMYFRSLCPDSLIPTSNTLISGC</sequence>
<evidence type="ECO:0000259" key="7">
    <source>
        <dbReference type="PROSITE" id="PS51462"/>
    </source>
</evidence>
<keyword evidence="3" id="KW-0479">Metal-binding</keyword>
<dbReference type="Proteomes" id="UP000016088">
    <property type="component" value="Unassembled WGS sequence"/>
</dbReference>
<name>S9RDN4_SCHOY</name>
<comment type="cofactor">
    <cofactor evidence="2">
        <name>Mg(2+)</name>
        <dbReference type="ChEBI" id="CHEBI:18420"/>
    </cofactor>
</comment>
<dbReference type="eggNOG" id="KOG3069">
    <property type="taxonomic scope" value="Eukaryota"/>
</dbReference>
<dbReference type="PANTHER" id="PTHR12992:SF24">
    <property type="entry name" value="PEROXISOMAL COENZYME A DIPHOSPHATASE NUDT7"/>
    <property type="match status" value="1"/>
</dbReference>
<dbReference type="GO" id="GO:0010945">
    <property type="term" value="F:coenzyme A diphosphatase activity"/>
    <property type="evidence" value="ECO:0007669"/>
    <property type="project" value="InterPro"/>
</dbReference>
<accession>S9RDN4</accession>
<dbReference type="GO" id="GO:0015938">
    <property type="term" value="P:coenzyme A catabolic process"/>
    <property type="evidence" value="ECO:0007669"/>
    <property type="project" value="TreeGrafter"/>
</dbReference>
<dbReference type="GeneID" id="25033832"/>
<dbReference type="PROSITE" id="PS51462">
    <property type="entry name" value="NUDIX"/>
    <property type="match status" value="1"/>
</dbReference>
<comment type="cofactor">
    <cofactor evidence="1">
        <name>Mn(2+)</name>
        <dbReference type="ChEBI" id="CHEBI:29035"/>
    </cofactor>
</comment>
<evidence type="ECO:0000256" key="2">
    <source>
        <dbReference type="ARBA" id="ARBA00001946"/>
    </source>
</evidence>
<evidence type="ECO:0000256" key="3">
    <source>
        <dbReference type="ARBA" id="ARBA00022723"/>
    </source>
</evidence>
<dbReference type="OMA" id="AVILNMY"/>
<feature type="domain" description="Nudix hydrolase" evidence="7">
    <location>
        <begin position="119"/>
        <end position="273"/>
    </location>
</feature>
<dbReference type="OrthoDB" id="206213at2759"/>
<evidence type="ECO:0000313" key="8">
    <source>
        <dbReference type="EMBL" id="EPX72179.1"/>
    </source>
</evidence>
<gene>
    <name evidence="8" type="ORF">SOCG_04872</name>
</gene>
<evidence type="ECO:0000256" key="1">
    <source>
        <dbReference type="ARBA" id="ARBA00001936"/>
    </source>
</evidence>
<dbReference type="InterPro" id="IPR045121">
    <property type="entry name" value="CoAse"/>
</dbReference>
<keyword evidence="4" id="KW-0378">Hydrolase</keyword>
<evidence type="ECO:0000256" key="4">
    <source>
        <dbReference type="ARBA" id="ARBA00022801"/>
    </source>
</evidence>
<evidence type="ECO:0000313" key="9">
    <source>
        <dbReference type="Proteomes" id="UP000016088"/>
    </source>
</evidence>
<dbReference type="VEuPathDB" id="FungiDB:SOCG_04872"/>
<keyword evidence="5" id="KW-0460">Magnesium</keyword>